<reference evidence="2 3" key="1">
    <citation type="submission" date="2019-09" db="EMBL/GenBank/DDBJ databases">
        <title>Characterisation of the sponge microbiome using genome-centric metagenomics.</title>
        <authorList>
            <person name="Engelberts J.P."/>
            <person name="Robbins S.J."/>
            <person name="De Goeij J.M."/>
            <person name="Aranda M."/>
            <person name="Bell S.C."/>
            <person name="Webster N.S."/>
        </authorList>
    </citation>
    <scope>NUCLEOTIDE SEQUENCE [LARGE SCALE GENOMIC DNA]</scope>
    <source>
        <strain evidence="2">SB0662_bin_43</strain>
    </source>
</reference>
<accession>A0A845D9F8</accession>
<evidence type="ECO:0000256" key="1">
    <source>
        <dbReference type="SAM" id="Phobius"/>
    </source>
</evidence>
<evidence type="ECO:0000313" key="3">
    <source>
        <dbReference type="Proteomes" id="UP000449092"/>
    </source>
</evidence>
<protein>
    <submittedName>
        <fullName evidence="2">Uncharacterized protein</fullName>
    </submittedName>
</protein>
<dbReference type="AlphaFoldDB" id="A0A845D9F8"/>
<keyword evidence="1" id="KW-0472">Membrane</keyword>
<comment type="caution">
    <text evidence="2">The sequence shown here is derived from an EMBL/GenBank/DDBJ whole genome shotgun (WGS) entry which is preliminary data.</text>
</comment>
<proteinExistence type="predicted"/>
<dbReference type="Proteomes" id="UP000449092">
    <property type="component" value="Unassembled WGS sequence"/>
</dbReference>
<name>A0A845D9F8_9BACT</name>
<keyword evidence="1" id="KW-0812">Transmembrane</keyword>
<dbReference type="EMBL" id="VXOY01000010">
    <property type="protein sequence ID" value="MYE38079.1"/>
    <property type="molecule type" value="Genomic_DNA"/>
</dbReference>
<evidence type="ECO:0000313" key="2">
    <source>
        <dbReference type="EMBL" id="MYE38079.1"/>
    </source>
</evidence>
<keyword evidence="1" id="KW-1133">Transmembrane helix</keyword>
<sequence>MEHSNHKVTSITLASFSKTIFSIALAIVFLSSFFYTSYGVISLVRNVMYTYVFSADSRCLENEYIRVYDSYDKEDEKAQKERYENCKKNDRKRVQGAISQAVADIVVGSPLLFLSFRYIYQKKRYIKEQK</sequence>
<organism evidence="2 3">
    <name type="scientific">Candidatus Spechtbacteria bacterium SB0662_bin_43</name>
    <dbReference type="NCBI Taxonomy" id="2604897"/>
    <lineage>
        <taxon>Bacteria</taxon>
        <taxon>Candidatus Spechtiibacteriota</taxon>
    </lineage>
</organism>
<gene>
    <name evidence="2" type="ORF">F4X82_00980</name>
</gene>
<feature type="transmembrane region" description="Helical" evidence="1">
    <location>
        <begin position="97"/>
        <end position="120"/>
    </location>
</feature>
<feature type="transmembrane region" description="Helical" evidence="1">
    <location>
        <begin position="20"/>
        <end position="41"/>
    </location>
</feature>